<reference evidence="7" key="1">
    <citation type="submission" date="2022-01" db="EMBL/GenBank/DDBJ databases">
        <authorList>
            <person name="King R."/>
        </authorList>
    </citation>
    <scope>NUCLEOTIDE SEQUENCE</scope>
</reference>
<dbReference type="PROSITE" id="PS51221">
    <property type="entry name" value="TTL"/>
    <property type="match status" value="1"/>
</dbReference>
<evidence type="ECO:0000256" key="6">
    <source>
        <dbReference type="ARBA" id="ARBA00023212"/>
    </source>
</evidence>
<keyword evidence="3" id="KW-0436">Ligase</keyword>
<dbReference type="Pfam" id="PF03133">
    <property type="entry name" value="TTL"/>
    <property type="match status" value="1"/>
</dbReference>
<evidence type="ECO:0000256" key="3">
    <source>
        <dbReference type="ARBA" id="ARBA00022598"/>
    </source>
</evidence>
<keyword evidence="8" id="KW-1185">Reference proteome</keyword>
<keyword evidence="5" id="KW-0067">ATP-binding</keyword>
<sequence length="610" mass="70197">MPEGRSLSIGSGISKERFNELRAIVEKAAQGKKTFTVFGKYTTIRDALKARGWIQNFDLQKLSTPRQRQAQDDVSVAARIESTGDEERQVLSRLLRHVPVSFVWATSEPIDWNNLSKSTIVSRFPRVFFTTKIGIASYLGESHWFVGPGINARFPRCHILSSQEDYELFVADFRITACLGFLNTLLAAIENQTPNLFTGSGKVPLKAIEFAVRRISEHVSYRQHDDIDKGNEEKIWDHQWEQFLTHYYQCVHSGEPFQVATDLQIQEMYTCAKMAVDSIRPYWPQMAMDGTNNVWIVKPGAKSRGRGIQVINKLEQVQQRLGAFNANDPRLVIQKYIEKPLLICNTKFDIRQWFLVTSIYPLTIWMYKECYLRFCSHIFSLTNMHESVHLSNNAIQCKYKNEKKRDRSLPDENMWDSLTFQAYLRTIGHSDKWDKIIYPGMRGAFTCALLAAQDHVSPRPNTFELYGVDFMLTEDLQPWLIEINSSPCMSPTTSVTARLCPQCLEDIIKVVIDRRSNKDADTGMFELAYRQDVSNPPPYTGMNLTVRGMKLRTGPRISRSEEIKTDHNRGMKEAIRRLSEQLKEDSSSEVRVGFILTFVLLYLKINKINP</sequence>
<accession>A0A9P0ME32</accession>
<evidence type="ECO:0000256" key="1">
    <source>
        <dbReference type="ARBA" id="ARBA00004245"/>
    </source>
</evidence>
<name>A0A9P0ME32_NEZVI</name>
<evidence type="ECO:0000313" key="7">
    <source>
        <dbReference type="EMBL" id="CAH1396293.1"/>
    </source>
</evidence>
<dbReference type="FunFam" id="3.30.470.20:FF:000032">
    <property type="entry name" value="tubulin monoglycylase TTLL3 isoform X2"/>
    <property type="match status" value="1"/>
</dbReference>
<comment type="subcellular location">
    <subcellularLocation>
        <location evidence="1">Cytoplasm</location>
        <location evidence="1">Cytoskeleton</location>
    </subcellularLocation>
</comment>
<proteinExistence type="predicted"/>
<gene>
    <name evidence="7" type="ORF">NEZAVI_LOCUS6388</name>
</gene>
<dbReference type="Gene3D" id="3.30.470.20">
    <property type="entry name" value="ATP-grasp fold, B domain"/>
    <property type="match status" value="1"/>
</dbReference>
<organism evidence="7 8">
    <name type="scientific">Nezara viridula</name>
    <name type="common">Southern green stink bug</name>
    <name type="synonym">Cimex viridulus</name>
    <dbReference type="NCBI Taxonomy" id="85310"/>
    <lineage>
        <taxon>Eukaryota</taxon>
        <taxon>Metazoa</taxon>
        <taxon>Ecdysozoa</taxon>
        <taxon>Arthropoda</taxon>
        <taxon>Hexapoda</taxon>
        <taxon>Insecta</taxon>
        <taxon>Pterygota</taxon>
        <taxon>Neoptera</taxon>
        <taxon>Paraneoptera</taxon>
        <taxon>Hemiptera</taxon>
        <taxon>Heteroptera</taxon>
        <taxon>Panheteroptera</taxon>
        <taxon>Pentatomomorpha</taxon>
        <taxon>Pentatomoidea</taxon>
        <taxon>Pentatomidae</taxon>
        <taxon>Pentatominae</taxon>
        <taxon>Nezara</taxon>
    </lineage>
</organism>
<keyword evidence="2" id="KW-0963">Cytoplasm</keyword>
<keyword evidence="6" id="KW-0206">Cytoskeleton</keyword>
<dbReference type="GO" id="GO:0003341">
    <property type="term" value="P:cilium movement"/>
    <property type="evidence" value="ECO:0007669"/>
    <property type="project" value="TreeGrafter"/>
</dbReference>
<dbReference type="PANTHER" id="PTHR45870:SF2">
    <property type="entry name" value="TUBULIN MONOGLYCYLASE TTLL3"/>
    <property type="match status" value="1"/>
</dbReference>
<dbReference type="InterPro" id="IPR051437">
    <property type="entry name" value="TTLL_monoglycylase"/>
</dbReference>
<dbReference type="Proteomes" id="UP001152798">
    <property type="component" value="Chromosome 3"/>
</dbReference>
<dbReference type="SUPFAM" id="SSF56059">
    <property type="entry name" value="Glutathione synthetase ATP-binding domain-like"/>
    <property type="match status" value="1"/>
</dbReference>
<dbReference type="GO" id="GO:0060271">
    <property type="term" value="P:cilium assembly"/>
    <property type="evidence" value="ECO:0007669"/>
    <property type="project" value="TreeGrafter"/>
</dbReference>
<dbReference type="EMBL" id="OV725079">
    <property type="protein sequence ID" value="CAH1396293.1"/>
    <property type="molecule type" value="Genomic_DNA"/>
</dbReference>
<evidence type="ECO:0008006" key="9">
    <source>
        <dbReference type="Google" id="ProtNLM"/>
    </source>
</evidence>
<evidence type="ECO:0000256" key="2">
    <source>
        <dbReference type="ARBA" id="ARBA00022490"/>
    </source>
</evidence>
<evidence type="ECO:0000256" key="5">
    <source>
        <dbReference type="ARBA" id="ARBA00022840"/>
    </source>
</evidence>
<evidence type="ECO:0000256" key="4">
    <source>
        <dbReference type="ARBA" id="ARBA00022741"/>
    </source>
</evidence>
<keyword evidence="4" id="KW-0547">Nucleotide-binding</keyword>
<dbReference type="GO" id="GO:0015630">
    <property type="term" value="C:microtubule cytoskeleton"/>
    <property type="evidence" value="ECO:0007669"/>
    <property type="project" value="TreeGrafter"/>
</dbReference>
<dbReference type="PANTHER" id="PTHR45870">
    <property type="entry name" value="TUBULIN MONOGLYCYLASE TTLL3"/>
    <property type="match status" value="1"/>
</dbReference>
<dbReference type="AlphaFoldDB" id="A0A9P0ME32"/>
<dbReference type="GO" id="GO:0005930">
    <property type="term" value="C:axoneme"/>
    <property type="evidence" value="ECO:0007669"/>
    <property type="project" value="TreeGrafter"/>
</dbReference>
<dbReference type="GO" id="GO:0005524">
    <property type="term" value="F:ATP binding"/>
    <property type="evidence" value="ECO:0007669"/>
    <property type="project" value="UniProtKB-KW"/>
</dbReference>
<protein>
    <recommendedName>
        <fullName evidence="9">Tubulin glycylase 3A</fullName>
    </recommendedName>
</protein>
<dbReference type="GO" id="GO:0070736">
    <property type="term" value="F:protein-glycine ligase activity, initiating"/>
    <property type="evidence" value="ECO:0007669"/>
    <property type="project" value="TreeGrafter"/>
</dbReference>
<dbReference type="InterPro" id="IPR004344">
    <property type="entry name" value="TTL/TTLL_fam"/>
</dbReference>
<evidence type="ECO:0000313" key="8">
    <source>
        <dbReference type="Proteomes" id="UP001152798"/>
    </source>
</evidence>